<dbReference type="EMBL" id="JAIWYP010000001">
    <property type="protein sequence ID" value="KAH3892823.1"/>
    <property type="molecule type" value="Genomic_DNA"/>
</dbReference>
<evidence type="ECO:0000313" key="2">
    <source>
        <dbReference type="Proteomes" id="UP000828390"/>
    </source>
</evidence>
<protein>
    <submittedName>
        <fullName evidence="1">Uncharacterized protein</fullName>
    </submittedName>
</protein>
<keyword evidence="2" id="KW-1185">Reference proteome</keyword>
<dbReference type="AlphaFoldDB" id="A0A9D4NE00"/>
<dbReference type="Proteomes" id="UP000828390">
    <property type="component" value="Unassembled WGS sequence"/>
</dbReference>
<proteinExistence type="predicted"/>
<gene>
    <name evidence="1" type="ORF">DPMN_016953</name>
</gene>
<sequence length="292" mass="33937">MDKHLMITMYMCMTITCFVDGQLRDIQTPKDRMFGHPINDIDKRTYKSSIGGPDRFRFYYIGLGKRSGKDLTENQGFNPHDMAIYKFSKNNHDPISLFDVWKISKQNGPGLTNDHLLNTMIYRRMLSNAYDKRDPELFTEDLYPIQSGKQLFETYIDSALDQMQRWAEETSQNGEILDKISAVEMAKQFSNDTNDYLITESLHIIDNEPPKSEIKTQSFDLTFSSPDMSSYLLHHTRDSIDKAEASGDTKEKKWWAADRLNEFRLPKSKWSPRAGKNKHVDPAFYFIGLGRK</sequence>
<reference evidence="1" key="2">
    <citation type="submission" date="2020-11" db="EMBL/GenBank/DDBJ databases">
        <authorList>
            <person name="McCartney M.A."/>
            <person name="Auch B."/>
            <person name="Kono T."/>
            <person name="Mallez S."/>
            <person name="Becker A."/>
            <person name="Gohl D.M."/>
            <person name="Silverstein K.A.T."/>
            <person name="Koren S."/>
            <person name="Bechman K.B."/>
            <person name="Herman A."/>
            <person name="Abrahante J.E."/>
            <person name="Garbe J."/>
        </authorList>
    </citation>
    <scope>NUCLEOTIDE SEQUENCE</scope>
    <source>
        <strain evidence="1">Duluth1</strain>
        <tissue evidence="1">Whole animal</tissue>
    </source>
</reference>
<comment type="caution">
    <text evidence="1">The sequence shown here is derived from an EMBL/GenBank/DDBJ whole genome shotgun (WGS) entry which is preliminary data.</text>
</comment>
<evidence type="ECO:0000313" key="1">
    <source>
        <dbReference type="EMBL" id="KAH3892823.1"/>
    </source>
</evidence>
<reference evidence="1" key="1">
    <citation type="journal article" date="2019" name="bioRxiv">
        <title>The Genome of the Zebra Mussel, Dreissena polymorpha: A Resource for Invasive Species Research.</title>
        <authorList>
            <person name="McCartney M.A."/>
            <person name="Auch B."/>
            <person name="Kono T."/>
            <person name="Mallez S."/>
            <person name="Zhang Y."/>
            <person name="Obille A."/>
            <person name="Becker A."/>
            <person name="Abrahante J.E."/>
            <person name="Garbe J."/>
            <person name="Badalamenti J.P."/>
            <person name="Herman A."/>
            <person name="Mangelson H."/>
            <person name="Liachko I."/>
            <person name="Sullivan S."/>
            <person name="Sone E.D."/>
            <person name="Koren S."/>
            <person name="Silverstein K.A.T."/>
            <person name="Beckman K.B."/>
            <person name="Gohl D.M."/>
        </authorList>
    </citation>
    <scope>NUCLEOTIDE SEQUENCE</scope>
    <source>
        <strain evidence="1">Duluth1</strain>
        <tissue evidence="1">Whole animal</tissue>
    </source>
</reference>
<name>A0A9D4NE00_DREPO</name>
<accession>A0A9D4NE00</accession>
<organism evidence="1 2">
    <name type="scientific">Dreissena polymorpha</name>
    <name type="common">Zebra mussel</name>
    <name type="synonym">Mytilus polymorpha</name>
    <dbReference type="NCBI Taxonomy" id="45954"/>
    <lineage>
        <taxon>Eukaryota</taxon>
        <taxon>Metazoa</taxon>
        <taxon>Spiralia</taxon>
        <taxon>Lophotrochozoa</taxon>
        <taxon>Mollusca</taxon>
        <taxon>Bivalvia</taxon>
        <taxon>Autobranchia</taxon>
        <taxon>Heteroconchia</taxon>
        <taxon>Euheterodonta</taxon>
        <taxon>Imparidentia</taxon>
        <taxon>Neoheterodontei</taxon>
        <taxon>Myida</taxon>
        <taxon>Dreissenoidea</taxon>
        <taxon>Dreissenidae</taxon>
        <taxon>Dreissena</taxon>
    </lineage>
</organism>